<name>A0ABD6BLQ0_9EURY</name>
<evidence type="ECO:0000259" key="2">
    <source>
        <dbReference type="Pfam" id="PF01402"/>
    </source>
</evidence>
<feature type="region of interest" description="Disordered" evidence="1">
    <location>
        <begin position="41"/>
        <end position="88"/>
    </location>
</feature>
<feature type="compositionally biased region" description="Basic and acidic residues" evidence="1">
    <location>
        <begin position="74"/>
        <end position="88"/>
    </location>
</feature>
<dbReference type="Proteomes" id="UP001597139">
    <property type="component" value="Unassembled WGS sequence"/>
</dbReference>
<gene>
    <name evidence="3" type="ORF">ACFSAU_00985</name>
</gene>
<accession>A0ABD6BLQ0</accession>
<feature type="compositionally biased region" description="Basic and acidic residues" evidence="1">
    <location>
        <begin position="53"/>
        <end position="66"/>
    </location>
</feature>
<evidence type="ECO:0000313" key="4">
    <source>
        <dbReference type="Proteomes" id="UP001597139"/>
    </source>
</evidence>
<protein>
    <submittedName>
        <fullName evidence="3">CopG family ribbon-helix-helix protein</fullName>
    </submittedName>
</protein>
<evidence type="ECO:0000313" key="3">
    <source>
        <dbReference type="EMBL" id="MFD1566058.1"/>
    </source>
</evidence>
<dbReference type="InterPro" id="IPR013321">
    <property type="entry name" value="Arc_rbn_hlx_hlx"/>
</dbReference>
<dbReference type="Pfam" id="PF01402">
    <property type="entry name" value="RHH_1"/>
    <property type="match status" value="1"/>
</dbReference>
<comment type="caution">
    <text evidence="3">The sequence shown here is derived from an EMBL/GenBank/DDBJ whole genome shotgun (WGS) entry which is preliminary data.</text>
</comment>
<dbReference type="AlphaFoldDB" id="A0ABD6BLQ0"/>
<keyword evidence="4" id="KW-1185">Reference proteome</keyword>
<evidence type="ECO:0000256" key="1">
    <source>
        <dbReference type="SAM" id="MobiDB-lite"/>
    </source>
</evidence>
<dbReference type="Gene3D" id="1.10.1220.10">
    <property type="entry name" value="Met repressor-like"/>
    <property type="match status" value="1"/>
</dbReference>
<dbReference type="InterPro" id="IPR002145">
    <property type="entry name" value="CopG"/>
</dbReference>
<feature type="domain" description="Ribbon-helix-helix protein CopG" evidence="2">
    <location>
        <begin position="5"/>
        <end position="42"/>
    </location>
</feature>
<sequence>MTTHVSCRLPRDLGERVDAAATAESTVRSDIVRRAIRHYLEEDPDGVSLRPTNSEKDRSRPRRENGRTPGSKKPVYDPSRDLDLNLSG</sequence>
<dbReference type="InterPro" id="IPR010985">
    <property type="entry name" value="Ribbon_hlx_hlx"/>
</dbReference>
<dbReference type="RefSeq" id="WP_379821059.1">
    <property type="nucleotide sequence ID" value="NZ_JANHGR010000001.1"/>
</dbReference>
<dbReference type="EMBL" id="JBHUCZ010000001">
    <property type="protein sequence ID" value="MFD1566058.1"/>
    <property type="molecule type" value="Genomic_DNA"/>
</dbReference>
<proteinExistence type="predicted"/>
<dbReference type="SUPFAM" id="SSF47598">
    <property type="entry name" value="Ribbon-helix-helix"/>
    <property type="match status" value="1"/>
</dbReference>
<organism evidence="3 4">
    <name type="scientific">Halolamina litorea</name>
    <dbReference type="NCBI Taxonomy" id="1515593"/>
    <lineage>
        <taxon>Archaea</taxon>
        <taxon>Methanobacteriati</taxon>
        <taxon>Methanobacteriota</taxon>
        <taxon>Stenosarchaea group</taxon>
        <taxon>Halobacteria</taxon>
        <taxon>Halobacteriales</taxon>
        <taxon>Haloferacaceae</taxon>
    </lineage>
</organism>
<reference evidence="3 4" key="1">
    <citation type="journal article" date="2019" name="Int. J. Syst. Evol. Microbiol.">
        <title>The Global Catalogue of Microorganisms (GCM) 10K type strain sequencing project: providing services to taxonomists for standard genome sequencing and annotation.</title>
        <authorList>
            <consortium name="The Broad Institute Genomics Platform"/>
            <consortium name="The Broad Institute Genome Sequencing Center for Infectious Disease"/>
            <person name="Wu L."/>
            <person name="Ma J."/>
        </authorList>
    </citation>
    <scope>NUCLEOTIDE SEQUENCE [LARGE SCALE GENOMIC DNA]</scope>
    <source>
        <strain evidence="3 4">CGMCC 1.12859</strain>
    </source>
</reference>